<organism evidence="2 3">
    <name type="scientific">Tessaracoccus defluvii</name>
    <dbReference type="NCBI Taxonomy" id="1285901"/>
    <lineage>
        <taxon>Bacteria</taxon>
        <taxon>Bacillati</taxon>
        <taxon>Actinomycetota</taxon>
        <taxon>Actinomycetes</taxon>
        <taxon>Propionibacteriales</taxon>
        <taxon>Propionibacteriaceae</taxon>
        <taxon>Tessaracoccus</taxon>
    </lineage>
</organism>
<keyword evidence="1" id="KW-0812">Transmembrane</keyword>
<evidence type="ECO:0000313" key="2">
    <source>
        <dbReference type="EMBL" id="QNP56082.1"/>
    </source>
</evidence>
<dbReference type="EMBL" id="CP060789">
    <property type="protein sequence ID" value="QNP56082.1"/>
    <property type="molecule type" value="Genomic_DNA"/>
</dbReference>
<evidence type="ECO:0000256" key="1">
    <source>
        <dbReference type="SAM" id="Phobius"/>
    </source>
</evidence>
<sequence length="683" mass="72478">MSTTESSAVLTGHSRHRSWPAHWPLTALTVGYPLWWLLGLASFMPAVAAAVMVVQLRRRGGVRLPRGFGWYGAFLVWVVLSVAAQSTIAPGAVPDAGGVGRLIVWAFGLAMYLSCGVAVVWVLSHDRRELPFVTVAIAVGWIYVWATLGGVAGMLTPNLGLRSLLELVLPRGFTANGFVRSLIHPGLADIQTVLGRAEARPKAPFRYANTWGSAIALSLPFLLVGWLRSTRRWQRLAVAPVVLVSLVPIVYSLNRGLWACLAFGVLYVVVVLARRGRFGALVAAAVLLGIAAVAFVASPLGDLVGERFANQHSNDRREQLLIDTVSATVNASPVIGFGGTRDVQGSFASIAGGSTPDCPACGVPPLGTQGHLWMLIFSHGLVGAAFFLLFLLIALVHAARSLTLPAELGTLVILFFLIQMFVYDTLGLPLMIVFVAAGLAWRDGRATGPPGSPRDLLAAVRRHRTQLVVMGLAGLAAGLGAGFLAPREFVATQYVMLIETPTHLPLALEARAPRRITVDTEASLLVAQQTLARVVPSVEGQEELRARLRISAVPSSDVLVVSLRGPDAAALGPTLDAVTQAYLETRSAYLSTRQGRVLATLYGRLADLTEETGTTDSPEIAEVVEAIDDNLLTPTQAGEAIRRDAATEVPRELPMFGASGLGIGLIVGLATGATSRSARKSSL</sequence>
<dbReference type="KEGG" id="tdf:H9L22_00665"/>
<feature type="transmembrane region" description="Helical" evidence="1">
    <location>
        <begin position="208"/>
        <end position="226"/>
    </location>
</feature>
<keyword evidence="1" id="KW-1133">Transmembrane helix</keyword>
<proteinExistence type="predicted"/>
<gene>
    <name evidence="2" type="ORF">H9L22_00665</name>
</gene>
<feature type="transmembrane region" description="Helical" evidence="1">
    <location>
        <begin position="465"/>
        <end position="485"/>
    </location>
</feature>
<name>A0A7H0H6B6_9ACTN</name>
<feature type="transmembrane region" description="Helical" evidence="1">
    <location>
        <begin position="34"/>
        <end position="56"/>
    </location>
</feature>
<feature type="transmembrane region" description="Helical" evidence="1">
    <location>
        <begin position="102"/>
        <end position="123"/>
    </location>
</feature>
<feature type="transmembrane region" description="Helical" evidence="1">
    <location>
        <begin position="68"/>
        <end position="90"/>
    </location>
</feature>
<evidence type="ECO:0008006" key="4">
    <source>
        <dbReference type="Google" id="ProtNLM"/>
    </source>
</evidence>
<feature type="transmembrane region" description="Helical" evidence="1">
    <location>
        <begin position="130"/>
        <end position="155"/>
    </location>
</feature>
<dbReference type="AlphaFoldDB" id="A0A7H0H6B6"/>
<keyword evidence="3" id="KW-1185">Reference proteome</keyword>
<feature type="transmembrane region" description="Helical" evidence="1">
    <location>
        <begin position="372"/>
        <end position="395"/>
    </location>
</feature>
<feature type="transmembrane region" description="Helical" evidence="1">
    <location>
        <begin position="256"/>
        <end position="273"/>
    </location>
</feature>
<reference evidence="2 3" key="1">
    <citation type="submission" date="2020-08" db="EMBL/GenBank/DDBJ databases">
        <title>Genome sequence of Tessaracoccus defluvii JCM 17540T.</title>
        <authorList>
            <person name="Hyun D.-W."/>
            <person name="Bae J.-W."/>
        </authorList>
    </citation>
    <scope>NUCLEOTIDE SEQUENCE [LARGE SCALE GENOMIC DNA]</scope>
    <source>
        <strain evidence="2 3">JCM 17540</strain>
    </source>
</reference>
<protein>
    <recommendedName>
        <fullName evidence="4">O-antigen ligase family protein</fullName>
    </recommendedName>
</protein>
<dbReference type="RefSeq" id="WP_187721201.1">
    <property type="nucleotide sequence ID" value="NZ_BAABBL010000016.1"/>
</dbReference>
<feature type="transmembrane region" description="Helical" evidence="1">
    <location>
        <begin position="280"/>
        <end position="300"/>
    </location>
</feature>
<dbReference type="Proteomes" id="UP000516117">
    <property type="component" value="Chromosome"/>
</dbReference>
<feature type="transmembrane region" description="Helical" evidence="1">
    <location>
        <begin position="402"/>
        <end position="422"/>
    </location>
</feature>
<feature type="transmembrane region" description="Helical" evidence="1">
    <location>
        <begin position="233"/>
        <end position="250"/>
    </location>
</feature>
<evidence type="ECO:0000313" key="3">
    <source>
        <dbReference type="Proteomes" id="UP000516117"/>
    </source>
</evidence>
<feature type="transmembrane region" description="Helical" evidence="1">
    <location>
        <begin position="653"/>
        <end position="673"/>
    </location>
</feature>
<accession>A0A7H0H6B6</accession>
<keyword evidence="1" id="KW-0472">Membrane</keyword>